<evidence type="ECO:0000256" key="3">
    <source>
        <dbReference type="ARBA" id="ARBA00022729"/>
    </source>
</evidence>
<dbReference type="InterPro" id="IPR058792">
    <property type="entry name" value="Beta-barrel_RND_2"/>
</dbReference>
<feature type="domain" description="CusB-like beta-barrel" evidence="8">
    <location>
        <begin position="240"/>
        <end position="327"/>
    </location>
</feature>
<dbReference type="Gene3D" id="2.40.30.170">
    <property type="match status" value="1"/>
</dbReference>
<dbReference type="SUPFAM" id="SSF111369">
    <property type="entry name" value="HlyD-like secretion proteins"/>
    <property type="match status" value="2"/>
</dbReference>
<keyword evidence="5 6" id="KW-0175">Coiled coil</keyword>
<dbReference type="Gene3D" id="2.40.50.100">
    <property type="match status" value="2"/>
</dbReference>
<dbReference type="InterPro" id="IPR059052">
    <property type="entry name" value="HH_YbhG-like"/>
</dbReference>
<organism evidence="9 10">
    <name type="scientific">Dickeya zeae</name>
    <dbReference type="NCBI Taxonomy" id="204042"/>
    <lineage>
        <taxon>Bacteria</taxon>
        <taxon>Pseudomonadati</taxon>
        <taxon>Pseudomonadota</taxon>
        <taxon>Gammaproteobacteria</taxon>
        <taxon>Enterobacterales</taxon>
        <taxon>Pectobacteriaceae</taxon>
        <taxon>Dickeya</taxon>
    </lineage>
</organism>
<keyword evidence="4" id="KW-0574">Periplasm</keyword>
<dbReference type="GO" id="GO:0042597">
    <property type="term" value="C:periplasmic space"/>
    <property type="evidence" value="ECO:0007669"/>
    <property type="project" value="UniProtKB-SubCell"/>
</dbReference>
<dbReference type="InterPro" id="IPR050465">
    <property type="entry name" value="UPF0194_transport"/>
</dbReference>
<reference evidence="9 10" key="1">
    <citation type="submission" date="2018-11" db="EMBL/GenBank/DDBJ databases">
        <title>Complete genome sequence of Dickeya zeae strain CE1 infecting Canna edulis Ker-Gawl. in China.</title>
        <authorList>
            <person name="Zhang J."/>
            <person name="Lin B."/>
            <person name="Shen H."/>
            <person name="Jiang S."/>
            <person name="Pu X."/>
            <person name="Sun D."/>
        </authorList>
    </citation>
    <scope>NUCLEOTIDE SEQUENCE [LARGE SCALE GENOMIC DNA]</scope>
    <source>
        <strain evidence="9 10">CE1</strain>
    </source>
</reference>
<feature type="coiled-coil region" evidence="6">
    <location>
        <begin position="148"/>
        <end position="201"/>
    </location>
</feature>
<keyword evidence="3" id="KW-0732">Signal</keyword>
<dbReference type="Pfam" id="PF25881">
    <property type="entry name" value="HH_YBHG"/>
    <property type="match status" value="1"/>
</dbReference>
<evidence type="ECO:0000256" key="5">
    <source>
        <dbReference type="ARBA" id="ARBA00023054"/>
    </source>
</evidence>
<comment type="subcellular location">
    <subcellularLocation>
        <location evidence="1">Periplasm</location>
    </subcellularLocation>
</comment>
<sequence>MNKKTGLWLGLAVMIIAAVGYALVQHRHQQNTPLTLYGNVDIRSVNLGFRVGGRVAALNVDEGDVVQPGQQLARLDSAPLQNALQQAKASVANAQAQLALLQAGYRSEEIAQVRSQVEQAQAAYDYANSFYQRQQGLWKQHILADNALEDARSTRNQAQATLQAVREKLSQYQRGNRPQEIAAAEAALAQAQAAEAQAQLNVQDTHLYAPSPGVILTRAAEVGSMLNAGSTVFTLSLTHPVWIRAYVSEPQLGRAAPGAKVLIDTDSRPGRPYHGRIGFVSPSAEFTPKSVETTALRTDLVYRLRIIVDDADDGLRQGMPVTLTLEQDKTSHDQ</sequence>
<gene>
    <name evidence="9" type="primary">hlyD</name>
    <name evidence="9" type="ORF">DWG24_12670</name>
</gene>
<evidence type="ECO:0000256" key="1">
    <source>
        <dbReference type="ARBA" id="ARBA00004418"/>
    </source>
</evidence>
<evidence type="ECO:0000313" key="9">
    <source>
        <dbReference type="EMBL" id="QIZ51559.1"/>
    </source>
</evidence>
<dbReference type="EMBL" id="CP033622">
    <property type="protein sequence ID" value="QIZ51559.1"/>
    <property type="molecule type" value="Genomic_DNA"/>
</dbReference>
<dbReference type="Pfam" id="PF25954">
    <property type="entry name" value="Beta-barrel_RND_2"/>
    <property type="match status" value="1"/>
</dbReference>
<dbReference type="AlphaFoldDB" id="A0AAE6Z020"/>
<evidence type="ECO:0000256" key="4">
    <source>
        <dbReference type="ARBA" id="ARBA00022764"/>
    </source>
</evidence>
<dbReference type="Gene3D" id="1.10.287.470">
    <property type="entry name" value="Helix hairpin bin"/>
    <property type="match status" value="2"/>
</dbReference>
<protein>
    <submittedName>
        <fullName evidence="9">Secretion protein HlyD</fullName>
    </submittedName>
</protein>
<evidence type="ECO:0000259" key="8">
    <source>
        <dbReference type="Pfam" id="PF25954"/>
    </source>
</evidence>
<name>A0AAE6Z020_9GAMM</name>
<evidence type="ECO:0000256" key="2">
    <source>
        <dbReference type="ARBA" id="ARBA00010602"/>
    </source>
</evidence>
<proteinExistence type="inferred from homology"/>
<accession>A0AAE6Z020</accession>
<comment type="similarity">
    <text evidence="2">Belongs to the UPF0194 family.</text>
</comment>
<dbReference type="RefSeq" id="WP_168362788.1">
    <property type="nucleotide sequence ID" value="NZ_CP033622.1"/>
</dbReference>
<dbReference type="PANTHER" id="PTHR32347:SF29">
    <property type="entry name" value="UPF0194 MEMBRANE PROTEIN YBHG"/>
    <property type="match status" value="1"/>
</dbReference>
<evidence type="ECO:0000259" key="7">
    <source>
        <dbReference type="Pfam" id="PF25881"/>
    </source>
</evidence>
<evidence type="ECO:0000313" key="10">
    <source>
        <dbReference type="Proteomes" id="UP000500801"/>
    </source>
</evidence>
<dbReference type="PANTHER" id="PTHR32347">
    <property type="entry name" value="EFFLUX SYSTEM COMPONENT YKNX-RELATED"/>
    <property type="match status" value="1"/>
</dbReference>
<dbReference type="Proteomes" id="UP000500801">
    <property type="component" value="Chromosome"/>
</dbReference>
<feature type="domain" description="YbhG-like alpha-helical hairpin" evidence="7">
    <location>
        <begin position="75"/>
        <end position="204"/>
    </location>
</feature>
<evidence type="ECO:0000256" key="6">
    <source>
        <dbReference type="SAM" id="Coils"/>
    </source>
</evidence>
<dbReference type="NCBIfam" id="NF002939">
    <property type="entry name" value="PRK03598.1"/>
    <property type="match status" value="1"/>
</dbReference>